<dbReference type="CDD" id="cd09618">
    <property type="entry name" value="CBM9_like_2"/>
    <property type="match status" value="1"/>
</dbReference>
<protein>
    <submittedName>
        <fullName evidence="3">Uncharacterized protein</fullName>
    </submittedName>
</protein>
<accession>A0A382GAU3</accession>
<reference evidence="3" key="1">
    <citation type="submission" date="2018-05" db="EMBL/GenBank/DDBJ databases">
        <authorList>
            <person name="Lanie J.A."/>
            <person name="Ng W.-L."/>
            <person name="Kazmierczak K.M."/>
            <person name="Andrzejewski T.M."/>
            <person name="Davidsen T.M."/>
            <person name="Wayne K.J."/>
            <person name="Tettelin H."/>
            <person name="Glass J.I."/>
            <person name="Rusch D."/>
            <person name="Podicherti R."/>
            <person name="Tsui H.-C.T."/>
            <person name="Winkler M.E."/>
        </authorList>
    </citation>
    <scope>NUCLEOTIDE SEQUENCE</scope>
</reference>
<gene>
    <name evidence="3" type="ORF">METZ01_LOCUS224165</name>
</gene>
<dbReference type="GO" id="GO:0030246">
    <property type="term" value="F:carbohydrate binding"/>
    <property type="evidence" value="ECO:0007669"/>
    <property type="project" value="InterPro"/>
</dbReference>
<feature type="domain" description="DUF5916" evidence="2">
    <location>
        <begin position="282"/>
        <end position="392"/>
    </location>
</feature>
<dbReference type="GO" id="GO:0016052">
    <property type="term" value="P:carbohydrate catabolic process"/>
    <property type="evidence" value="ECO:0007669"/>
    <property type="project" value="InterPro"/>
</dbReference>
<evidence type="ECO:0000259" key="2">
    <source>
        <dbReference type="Pfam" id="PF19313"/>
    </source>
</evidence>
<dbReference type="InterPro" id="IPR045670">
    <property type="entry name" value="DUF5916"/>
</dbReference>
<feature type="non-terminal residue" evidence="3">
    <location>
        <position position="1"/>
    </location>
</feature>
<proteinExistence type="predicted"/>
<dbReference type="Pfam" id="PF19313">
    <property type="entry name" value="DUF5916"/>
    <property type="match status" value="1"/>
</dbReference>
<sequence length="427" mass="46668">VIGYYASPLPLLPSAMTRFRRPFSAIAVCIGVAGLTPHLAIGQQPEAGASGIELPPSARYRVEPTRIDEGPLIDGQLNDDVWQEAAIIDAFIQQEPVEGEPATERTIVRLLYDAVNLYVGVEAYDSQPAGIIATEMRRDSPRLLNEDNFQLILDTFQDRRSGYMFVTSPLGAKLEQQISEEGEGGWRGRNSPNVNLDWDGVWDVQTSLTADGWVAEIVIPMITLQFPKTGEQSWGVNFMRNIRQKNEQVFWAPITKEYQLTRVSLAGTMAGLTGLSRGMDLRVTPYVLGGGKQELEGAVLEPSGFSDVGLDVKYGVASGLNLDLTLNTDFAQVEVDEQQVNLTRFPLFFPEKRDFFLENAGMFNVGSGSSGSTSRHGDLFFTRRIGLSSSGQPVPIIGGARLTGKVNRHNIAILDITTQDGTAGLGE</sequence>
<evidence type="ECO:0000259" key="1">
    <source>
        <dbReference type="Pfam" id="PF06452"/>
    </source>
</evidence>
<dbReference type="InterPro" id="IPR010502">
    <property type="entry name" value="Carb-bd_dom_fam9"/>
</dbReference>
<feature type="domain" description="Carbohydrate-binding" evidence="1">
    <location>
        <begin position="73"/>
        <end position="242"/>
    </location>
</feature>
<dbReference type="Gene3D" id="2.60.40.1190">
    <property type="match status" value="1"/>
</dbReference>
<dbReference type="GO" id="GO:0004553">
    <property type="term" value="F:hydrolase activity, hydrolyzing O-glycosyl compounds"/>
    <property type="evidence" value="ECO:0007669"/>
    <property type="project" value="InterPro"/>
</dbReference>
<dbReference type="AlphaFoldDB" id="A0A382GAU3"/>
<dbReference type="SUPFAM" id="SSF49344">
    <property type="entry name" value="CBD9-like"/>
    <property type="match status" value="1"/>
</dbReference>
<name>A0A382GAU3_9ZZZZ</name>
<feature type="non-terminal residue" evidence="3">
    <location>
        <position position="427"/>
    </location>
</feature>
<evidence type="ECO:0000313" key="3">
    <source>
        <dbReference type="EMBL" id="SVB71311.1"/>
    </source>
</evidence>
<dbReference type="Pfam" id="PF06452">
    <property type="entry name" value="CBM9_1"/>
    <property type="match status" value="1"/>
</dbReference>
<organism evidence="3">
    <name type="scientific">marine metagenome</name>
    <dbReference type="NCBI Taxonomy" id="408172"/>
    <lineage>
        <taxon>unclassified sequences</taxon>
        <taxon>metagenomes</taxon>
        <taxon>ecological metagenomes</taxon>
    </lineage>
</organism>
<dbReference type="EMBL" id="UINC01054051">
    <property type="protein sequence ID" value="SVB71311.1"/>
    <property type="molecule type" value="Genomic_DNA"/>
</dbReference>